<feature type="domain" description="BTB" evidence="1">
    <location>
        <begin position="38"/>
        <end position="109"/>
    </location>
</feature>
<name>A0A6A6QKA1_9PEZI</name>
<accession>A0A6A6QKA1</accession>
<dbReference type="InterPro" id="IPR000210">
    <property type="entry name" value="BTB/POZ_dom"/>
</dbReference>
<dbReference type="EMBL" id="MU004193">
    <property type="protein sequence ID" value="KAF2492755.1"/>
    <property type="molecule type" value="Genomic_DNA"/>
</dbReference>
<evidence type="ECO:0000313" key="3">
    <source>
        <dbReference type="Proteomes" id="UP000799750"/>
    </source>
</evidence>
<dbReference type="PROSITE" id="PS50097">
    <property type="entry name" value="BTB"/>
    <property type="match status" value="1"/>
</dbReference>
<reference evidence="2" key="1">
    <citation type="journal article" date="2020" name="Stud. Mycol.">
        <title>101 Dothideomycetes genomes: a test case for predicting lifestyles and emergence of pathogens.</title>
        <authorList>
            <person name="Haridas S."/>
            <person name="Albert R."/>
            <person name="Binder M."/>
            <person name="Bloem J."/>
            <person name="Labutti K."/>
            <person name="Salamov A."/>
            <person name="Andreopoulos B."/>
            <person name="Baker S."/>
            <person name="Barry K."/>
            <person name="Bills G."/>
            <person name="Bluhm B."/>
            <person name="Cannon C."/>
            <person name="Castanera R."/>
            <person name="Culley D."/>
            <person name="Daum C."/>
            <person name="Ezra D."/>
            <person name="Gonzalez J."/>
            <person name="Henrissat B."/>
            <person name="Kuo A."/>
            <person name="Liang C."/>
            <person name="Lipzen A."/>
            <person name="Lutzoni F."/>
            <person name="Magnuson J."/>
            <person name="Mondo S."/>
            <person name="Nolan M."/>
            <person name="Ohm R."/>
            <person name="Pangilinan J."/>
            <person name="Park H.-J."/>
            <person name="Ramirez L."/>
            <person name="Alfaro M."/>
            <person name="Sun H."/>
            <person name="Tritt A."/>
            <person name="Yoshinaga Y."/>
            <person name="Zwiers L.-H."/>
            <person name="Turgeon B."/>
            <person name="Goodwin S."/>
            <person name="Spatafora J."/>
            <person name="Crous P."/>
            <person name="Grigoriev I."/>
        </authorList>
    </citation>
    <scope>NUCLEOTIDE SEQUENCE</scope>
    <source>
        <strain evidence="2">CBS 269.34</strain>
    </source>
</reference>
<gene>
    <name evidence="2" type="ORF">BU16DRAFT_89948</name>
</gene>
<evidence type="ECO:0000313" key="2">
    <source>
        <dbReference type="EMBL" id="KAF2492755.1"/>
    </source>
</evidence>
<protein>
    <recommendedName>
        <fullName evidence="1">BTB domain-containing protein</fullName>
    </recommendedName>
</protein>
<dbReference type="Gene3D" id="3.30.710.10">
    <property type="entry name" value="Potassium Channel Kv1.1, Chain A"/>
    <property type="match status" value="1"/>
</dbReference>
<dbReference type="Pfam" id="PF00651">
    <property type="entry name" value="BTB"/>
    <property type="match status" value="1"/>
</dbReference>
<evidence type="ECO:0000259" key="1">
    <source>
        <dbReference type="PROSITE" id="PS50097"/>
    </source>
</evidence>
<dbReference type="OrthoDB" id="1022638at2759"/>
<dbReference type="PANTHER" id="PTHR47843:SF2">
    <property type="entry name" value="BTB DOMAIN-CONTAINING PROTEIN"/>
    <property type="match status" value="1"/>
</dbReference>
<dbReference type="InterPro" id="IPR011333">
    <property type="entry name" value="SKP1/BTB/POZ_sf"/>
</dbReference>
<organism evidence="2 3">
    <name type="scientific">Lophium mytilinum</name>
    <dbReference type="NCBI Taxonomy" id="390894"/>
    <lineage>
        <taxon>Eukaryota</taxon>
        <taxon>Fungi</taxon>
        <taxon>Dikarya</taxon>
        <taxon>Ascomycota</taxon>
        <taxon>Pezizomycotina</taxon>
        <taxon>Dothideomycetes</taxon>
        <taxon>Pleosporomycetidae</taxon>
        <taxon>Mytilinidiales</taxon>
        <taxon>Mytilinidiaceae</taxon>
        <taxon>Lophium</taxon>
    </lineage>
</organism>
<dbReference type="Proteomes" id="UP000799750">
    <property type="component" value="Unassembled WGS sequence"/>
</dbReference>
<sequence length="251" mass="28396">MPTVTRLQSTRATNGIAKPQLKDPREQKARKLAYFGRTMVQVCVGEDDRQEKFAVHDTPLRSHSKFFANAMNGSWKESDERIIKLPDDSPETFELYIHYIYTGKLAIVAGEGVVDDDRGTRQFVAQLKALAYLYVFVEKILDSACKNDVVDAMVACVRDNSKIPPLFVVEIIYNGTAGPCSARKFLVDVCARWSNAKYFKDRRERFPVDFTFDVITKMLEYRKAGPHLPKSAPDFVNGAQYYDTDGSKDAA</sequence>
<proteinExistence type="predicted"/>
<dbReference type="AlphaFoldDB" id="A0A6A6QKA1"/>
<dbReference type="CDD" id="cd18186">
    <property type="entry name" value="BTB_POZ_ZBTB_KLHL-like"/>
    <property type="match status" value="1"/>
</dbReference>
<dbReference type="PANTHER" id="PTHR47843">
    <property type="entry name" value="BTB DOMAIN-CONTAINING PROTEIN-RELATED"/>
    <property type="match status" value="1"/>
</dbReference>
<dbReference type="SUPFAM" id="SSF54695">
    <property type="entry name" value="POZ domain"/>
    <property type="match status" value="1"/>
</dbReference>
<keyword evidence="3" id="KW-1185">Reference proteome</keyword>